<dbReference type="Gene3D" id="3.10.450.50">
    <property type="match status" value="1"/>
</dbReference>
<name>A0A1Y0IFP3_9GAMM</name>
<evidence type="ECO:0000259" key="1">
    <source>
        <dbReference type="Pfam" id="PF12680"/>
    </source>
</evidence>
<keyword evidence="3" id="KW-1185">Reference proteome</keyword>
<accession>A0A1Y0IFP3</accession>
<dbReference type="RefSeq" id="WP_087463670.1">
    <property type="nucleotide sequence ID" value="NZ_CP021425.1"/>
</dbReference>
<feature type="domain" description="SnoaL-like" evidence="1">
    <location>
        <begin position="9"/>
        <end position="122"/>
    </location>
</feature>
<dbReference type="Proteomes" id="UP000196027">
    <property type="component" value="Chromosome"/>
</dbReference>
<dbReference type="AlphaFoldDB" id="A0A1Y0IFP3"/>
<sequence>MTQIDLAVKYYQALYSGEHDIVRSIAFPDMVFEDPSAPHEFGIPPQIDELETFLSFMEANLLGEVEIHFTDNYVSNDRVVLIVSSKGIVPASRVDMGEEGTVKYASRGVSVLHIVDGKVKRHTDYFNYPALAGSFKRLD</sequence>
<reference evidence="2 3" key="1">
    <citation type="submission" date="2017-05" db="EMBL/GenBank/DDBJ databases">
        <title>Genomic insights into alkan degradation activity of Oleiphilus messinensis.</title>
        <authorList>
            <person name="Kozyavkin S.A."/>
            <person name="Slesarev A.I."/>
            <person name="Golyshin P.N."/>
            <person name="Korzhenkov A."/>
            <person name="Golyshina O.N."/>
            <person name="Toshchakov S.V."/>
        </authorList>
    </citation>
    <scope>NUCLEOTIDE SEQUENCE [LARGE SCALE GENOMIC DNA]</scope>
    <source>
        <strain evidence="2 3">ME102</strain>
    </source>
</reference>
<dbReference type="EMBL" id="CP021425">
    <property type="protein sequence ID" value="ARU58949.1"/>
    <property type="molecule type" value="Genomic_DNA"/>
</dbReference>
<evidence type="ECO:0000313" key="2">
    <source>
        <dbReference type="EMBL" id="ARU58949.1"/>
    </source>
</evidence>
<dbReference type="Pfam" id="PF12680">
    <property type="entry name" value="SnoaL_2"/>
    <property type="match status" value="1"/>
</dbReference>
<dbReference type="InterPro" id="IPR037401">
    <property type="entry name" value="SnoaL-like"/>
</dbReference>
<protein>
    <recommendedName>
        <fullName evidence="1">SnoaL-like domain-containing protein</fullName>
    </recommendedName>
</protein>
<dbReference type="SUPFAM" id="SSF54427">
    <property type="entry name" value="NTF2-like"/>
    <property type="match status" value="1"/>
</dbReference>
<proteinExistence type="predicted"/>
<evidence type="ECO:0000313" key="3">
    <source>
        <dbReference type="Proteomes" id="UP000196027"/>
    </source>
</evidence>
<dbReference type="InterPro" id="IPR032710">
    <property type="entry name" value="NTF2-like_dom_sf"/>
</dbReference>
<gene>
    <name evidence="2" type="ORF">OLMES_4961</name>
</gene>
<organism evidence="2 3">
    <name type="scientific">Oleiphilus messinensis</name>
    <dbReference type="NCBI Taxonomy" id="141451"/>
    <lineage>
        <taxon>Bacteria</taxon>
        <taxon>Pseudomonadati</taxon>
        <taxon>Pseudomonadota</taxon>
        <taxon>Gammaproteobacteria</taxon>
        <taxon>Oceanospirillales</taxon>
        <taxon>Oleiphilaceae</taxon>
        <taxon>Oleiphilus</taxon>
    </lineage>
</organism>
<dbReference type="KEGG" id="ome:OLMES_4961"/>